<protein>
    <recommendedName>
        <fullName evidence="2">F-box domain-containing protein</fullName>
    </recommendedName>
</protein>
<feature type="region of interest" description="Disordered" evidence="1">
    <location>
        <begin position="1"/>
        <end position="27"/>
    </location>
</feature>
<comment type="caution">
    <text evidence="3">The sequence shown here is derived from an EMBL/GenBank/DDBJ whole genome shotgun (WGS) entry which is preliminary data.</text>
</comment>
<proteinExistence type="predicted"/>
<dbReference type="PROSITE" id="PS50181">
    <property type="entry name" value="FBOX"/>
    <property type="match status" value="1"/>
</dbReference>
<gene>
    <name evidence="3" type="ORF">FSO04_41510</name>
</gene>
<name>A0A6N6W0A0_9BURK</name>
<dbReference type="RefSeq" id="WP_154567183.1">
    <property type="nucleotide sequence ID" value="NZ_VOSW01000146.1"/>
</dbReference>
<dbReference type="Proteomes" id="UP000463700">
    <property type="component" value="Unassembled WGS sequence"/>
</dbReference>
<evidence type="ECO:0000259" key="2">
    <source>
        <dbReference type="PROSITE" id="PS50181"/>
    </source>
</evidence>
<dbReference type="InterPro" id="IPR001810">
    <property type="entry name" value="F-box_dom"/>
</dbReference>
<evidence type="ECO:0000313" key="4">
    <source>
        <dbReference type="Proteomes" id="UP000463700"/>
    </source>
</evidence>
<accession>A0A6N6W0A0</accession>
<feature type="domain" description="F-box" evidence="2">
    <location>
        <begin position="73"/>
        <end position="119"/>
    </location>
</feature>
<dbReference type="EMBL" id="VOSW01000146">
    <property type="protein sequence ID" value="KAE8754107.1"/>
    <property type="molecule type" value="Genomic_DNA"/>
</dbReference>
<dbReference type="AlphaFoldDB" id="A0A6N6W0A0"/>
<sequence>MRTNPIRSGEAIGTTLAPDSSEAHGATAHHELQFAQAESSRPVTPSALDKLASPLKEVPLTSGFGATVSSRRATQLAQLPAPLIREIAAKLRRQDMVRLAMVGRETYDILKDERERARFTLDVRNILSLEDVQERLRSIQNLVPIFRRGPLTALAGQINWLGSNQRQTAFNGVLEAATQLPVKDRTELLATLRDRFADLPDVHKCAAFDGVLAATAQLPKEHRATPLKALSESIIFLPAGQRQAGFSDVLAATGQLPKEHRATPLQALSQLIIDLPKEQWQAAVSNVLAATGQLPEERQAMPLAALAEPIVRLPDEPRQAALNHVFAATGQLRVEHRAASLKALAQSISYLPDEHRQVIFNRVAAATGQLAEEHPVALLPPAPLMSHEGLLTWLARRIRALPSGQRGAALSAVLAVIGRLPMEHQTLPLRSLESQIDFLPYVEQSGARVELRNLRRQARARQSQHAREQSR</sequence>
<organism evidence="3 4">
    <name type="scientific">Paraburkholderia madseniana</name>
    <dbReference type="NCBI Taxonomy" id="2599607"/>
    <lineage>
        <taxon>Bacteria</taxon>
        <taxon>Pseudomonadati</taxon>
        <taxon>Pseudomonadota</taxon>
        <taxon>Betaproteobacteria</taxon>
        <taxon>Burkholderiales</taxon>
        <taxon>Burkholderiaceae</taxon>
        <taxon>Paraburkholderia</taxon>
    </lineage>
</organism>
<evidence type="ECO:0000313" key="3">
    <source>
        <dbReference type="EMBL" id="KAE8754107.1"/>
    </source>
</evidence>
<evidence type="ECO:0000256" key="1">
    <source>
        <dbReference type="SAM" id="MobiDB-lite"/>
    </source>
</evidence>
<reference evidence="3 4" key="1">
    <citation type="journal article" date="2020" name="Int. J. Syst. Evol. Microbiol.">
        <title>Paraburkholderia madseniana sp. nov., a phenolic acid-degrading bacterium isolated from acidic forest soil.</title>
        <authorList>
            <person name="Wilhelm R.C."/>
            <person name="Murphy S.J.L."/>
            <person name="Feriancek N.M."/>
            <person name="Karasz D.C."/>
            <person name="DeRito C.M."/>
            <person name="Newman J.D."/>
            <person name="Buckley D.H."/>
        </authorList>
    </citation>
    <scope>NUCLEOTIDE SEQUENCE [LARGE SCALE GENOMIC DNA]</scope>
    <source>
        <strain evidence="3 4">RP11</strain>
    </source>
</reference>